<dbReference type="SUPFAM" id="SSF81901">
    <property type="entry name" value="HCP-like"/>
    <property type="match status" value="1"/>
</dbReference>
<sequence>MCGINMTTTKISLRVNFSFIFFLLLYSTTSTVYSYTIFDQRTKQLIAKASTGNMRAQYKLGCAYMIGISVKFDQQKAKLWLEKSAAQNYYKAWFRLGELHYKSRYGTRNYAISYKWFKKAAEKNHGLSQYYLAMQLYSGQGISKRIPSALKWANRAKKNGIGEATNLLRKISKKRLETEKIAKPALKTKVASARKNDKKLTRNIDVRKLLYVSKWKHKGIPSDYMPSINNNCVKANEKIRCTSKRIRDKQTEYTADFRIVSLITNFQPKGQFTIRYRKKYVLVLRGDSKEEDKIPGLGYDDKVSKLKCRVMKSKQIECAKSDKSLLRFSKR</sequence>
<organism evidence="1">
    <name type="scientific">hydrothermal vent metagenome</name>
    <dbReference type="NCBI Taxonomy" id="652676"/>
    <lineage>
        <taxon>unclassified sequences</taxon>
        <taxon>metagenomes</taxon>
        <taxon>ecological metagenomes</taxon>
    </lineage>
</organism>
<reference evidence="1" key="1">
    <citation type="submission" date="2018-06" db="EMBL/GenBank/DDBJ databases">
        <authorList>
            <person name="Zhirakovskaya E."/>
        </authorList>
    </citation>
    <scope>NUCLEOTIDE SEQUENCE</scope>
</reference>
<name>A0A3B0YLU8_9ZZZZ</name>
<dbReference type="EMBL" id="UOFL01000133">
    <property type="protein sequence ID" value="VAW77600.1"/>
    <property type="molecule type" value="Genomic_DNA"/>
</dbReference>
<dbReference type="Gene3D" id="1.25.40.10">
    <property type="entry name" value="Tetratricopeptide repeat domain"/>
    <property type="match status" value="1"/>
</dbReference>
<accession>A0A3B0YLU8</accession>
<proteinExistence type="predicted"/>
<dbReference type="Pfam" id="PF08238">
    <property type="entry name" value="Sel1"/>
    <property type="match status" value="3"/>
</dbReference>
<dbReference type="AlphaFoldDB" id="A0A3B0YLU8"/>
<dbReference type="InterPro" id="IPR011990">
    <property type="entry name" value="TPR-like_helical_dom_sf"/>
</dbReference>
<dbReference type="PANTHER" id="PTHR11102:SF160">
    <property type="entry name" value="ERAD-ASSOCIATED E3 UBIQUITIN-PROTEIN LIGASE COMPONENT HRD3"/>
    <property type="match status" value="1"/>
</dbReference>
<protein>
    <recommendedName>
        <fullName evidence="2">TETRATRICOPEPTIDE REPEAT FAMILY PROTEIN</fullName>
    </recommendedName>
</protein>
<dbReference type="InterPro" id="IPR050767">
    <property type="entry name" value="Sel1_AlgK"/>
</dbReference>
<gene>
    <name evidence="1" type="ORF">MNBD_GAMMA12-965</name>
</gene>
<evidence type="ECO:0000313" key="1">
    <source>
        <dbReference type="EMBL" id="VAW77600.1"/>
    </source>
</evidence>
<dbReference type="InterPro" id="IPR006597">
    <property type="entry name" value="Sel1-like"/>
</dbReference>
<evidence type="ECO:0008006" key="2">
    <source>
        <dbReference type="Google" id="ProtNLM"/>
    </source>
</evidence>
<dbReference type="PANTHER" id="PTHR11102">
    <property type="entry name" value="SEL-1-LIKE PROTEIN"/>
    <property type="match status" value="1"/>
</dbReference>
<dbReference type="SMART" id="SM00671">
    <property type="entry name" value="SEL1"/>
    <property type="match status" value="3"/>
</dbReference>